<evidence type="ECO:0000256" key="5">
    <source>
        <dbReference type="SAM" id="Phobius"/>
    </source>
</evidence>
<proteinExistence type="predicted"/>
<evidence type="ECO:0000313" key="7">
    <source>
        <dbReference type="Proteomes" id="UP000011863"/>
    </source>
</evidence>
<dbReference type="Pfam" id="PF13564">
    <property type="entry name" value="DoxX_2"/>
    <property type="match status" value="1"/>
</dbReference>
<keyword evidence="3 5" id="KW-1133">Transmembrane helix</keyword>
<dbReference type="EMBL" id="AP012057">
    <property type="protein sequence ID" value="BAN02127.1"/>
    <property type="molecule type" value="Genomic_DNA"/>
</dbReference>
<evidence type="ECO:0000256" key="1">
    <source>
        <dbReference type="ARBA" id="ARBA00004141"/>
    </source>
</evidence>
<sequence>MNLTLWIIAGLLAFAFAGAGLMKLTTSKADLLPKMPWVADVSEAQVRGIGAIELLGAIGLILPPMVDIAPVLAPIAAVGLALTMAGAAIVHIRRGDGVAAAVPAIVLGALSVFVATMRFGAESF</sequence>
<keyword evidence="4 5" id="KW-0472">Membrane</keyword>
<evidence type="ECO:0008006" key="8">
    <source>
        <dbReference type="Google" id="ProtNLM"/>
    </source>
</evidence>
<dbReference type="Proteomes" id="UP000011863">
    <property type="component" value="Chromosome"/>
</dbReference>
<dbReference type="RefSeq" id="WP_015441374.1">
    <property type="nucleotide sequence ID" value="NC_020520.1"/>
</dbReference>
<evidence type="ECO:0000256" key="2">
    <source>
        <dbReference type="ARBA" id="ARBA00022692"/>
    </source>
</evidence>
<feature type="transmembrane region" description="Helical" evidence="5">
    <location>
        <begin position="71"/>
        <end position="92"/>
    </location>
</feature>
<gene>
    <name evidence="6" type="ORF">YM304_18130</name>
</gene>
<comment type="subcellular location">
    <subcellularLocation>
        <location evidence="1">Membrane</location>
        <topology evidence="1">Multi-pass membrane protein</topology>
    </subcellularLocation>
</comment>
<name>A0A6C7E5N0_ILUCY</name>
<keyword evidence="2 5" id="KW-0812">Transmembrane</keyword>
<dbReference type="OrthoDB" id="3790625at2"/>
<keyword evidence="7" id="KW-1185">Reference proteome</keyword>
<accession>A0A6C7E5N0</accession>
<organism evidence="6 7">
    <name type="scientific">Ilumatobacter coccineus (strain NBRC 103263 / KCTC 29153 / YM16-304)</name>
    <dbReference type="NCBI Taxonomy" id="1313172"/>
    <lineage>
        <taxon>Bacteria</taxon>
        <taxon>Bacillati</taxon>
        <taxon>Actinomycetota</taxon>
        <taxon>Acidimicrobiia</taxon>
        <taxon>Acidimicrobiales</taxon>
        <taxon>Ilumatobacteraceae</taxon>
        <taxon>Ilumatobacter</taxon>
    </lineage>
</organism>
<protein>
    <recommendedName>
        <fullName evidence="8">DoxX family protein</fullName>
    </recommendedName>
</protein>
<dbReference type="GO" id="GO:0016020">
    <property type="term" value="C:membrane"/>
    <property type="evidence" value="ECO:0007669"/>
    <property type="project" value="UniProtKB-SubCell"/>
</dbReference>
<reference evidence="6 7" key="1">
    <citation type="journal article" date="2013" name="Int. J. Syst. Evol. Microbiol.">
        <title>Ilumatobacter nonamiense sp. nov. and Ilumatobacter coccineum sp. nov., isolated from seashore sand.</title>
        <authorList>
            <person name="Matsumoto A."/>
            <person name="Kasai H."/>
            <person name="Matsuo Y."/>
            <person name="Shizuri Y."/>
            <person name="Ichikawa N."/>
            <person name="Fujita N."/>
            <person name="Omura S."/>
            <person name="Takahashi Y."/>
        </authorList>
    </citation>
    <scope>NUCLEOTIDE SEQUENCE [LARGE SCALE GENOMIC DNA]</scope>
    <source>
        <strain evidence="7">NBRC 103263 / KCTC 29153 / YM16-304</strain>
    </source>
</reference>
<evidence type="ECO:0000256" key="4">
    <source>
        <dbReference type="ARBA" id="ARBA00023136"/>
    </source>
</evidence>
<feature type="transmembrane region" description="Helical" evidence="5">
    <location>
        <begin position="98"/>
        <end position="121"/>
    </location>
</feature>
<dbReference type="AlphaFoldDB" id="A0A6C7E5N0"/>
<dbReference type="KEGG" id="aym:YM304_18130"/>
<dbReference type="InterPro" id="IPR032808">
    <property type="entry name" value="DoxX"/>
</dbReference>
<evidence type="ECO:0000313" key="6">
    <source>
        <dbReference type="EMBL" id="BAN02127.1"/>
    </source>
</evidence>
<evidence type="ECO:0000256" key="3">
    <source>
        <dbReference type="ARBA" id="ARBA00022989"/>
    </source>
</evidence>